<reference evidence="1 2" key="1">
    <citation type="submission" date="2017-06" db="EMBL/GenBank/DDBJ databases">
        <title>Genome sequencing of cyanobaciteial culture collection at National Institute for Environmental Studies (NIES).</title>
        <authorList>
            <person name="Hirose Y."/>
            <person name="Shimura Y."/>
            <person name="Fujisawa T."/>
            <person name="Nakamura Y."/>
            <person name="Kawachi M."/>
        </authorList>
    </citation>
    <scope>NUCLEOTIDE SEQUENCE [LARGE SCALE GENOMIC DNA]</scope>
    <source>
        <strain evidence="1 2">NIES-23</strain>
        <plasmid evidence="2">Plasmid Plasmid4 dna</plasmid>
    </source>
</reference>
<evidence type="ECO:0000313" key="1">
    <source>
        <dbReference type="EMBL" id="BAY73487.1"/>
    </source>
</evidence>
<protein>
    <submittedName>
        <fullName evidence="1">Uncharacterized protein</fullName>
    </submittedName>
</protein>
<proteinExistence type="predicted"/>
<dbReference type="AlphaFoldDB" id="A0A1Z4KX09"/>
<gene>
    <name evidence="1" type="ORF">NIES23_63390</name>
</gene>
<name>A0A1Z4KX09_ANAVA</name>
<geneLocation type="plasmid" evidence="1">
    <name>plasmid4</name>
</geneLocation>
<keyword evidence="1" id="KW-0614">Plasmid</keyword>
<evidence type="ECO:0000313" key="2">
    <source>
        <dbReference type="Proteomes" id="UP000217507"/>
    </source>
</evidence>
<sequence>MARNYGTAKLKNHISGNAPGTLGAMGKLFDVSAEDFNKALQGDQTVITRIADMARLSDTYIANLPKALEAYRKIIETTGDVNQAYAELVQLTQKHGTQTLKAINSSKQGELRFKNELTGMQAEHVNATTAEATRHAQRSSLIQIAGATADLMAIAKYEADLIKASNKVPEAQDAADRAYETAVTNALWTNGSEAKTDRIPKPNYSRTAGISRVGNWFRNFMGI</sequence>
<organism evidence="1 2">
    <name type="scientific">Trichormus variabilis NIES-23</name>
    <dbReference type="NCBI Taxonomy" id="1973479"/>
    <lineage>
        <taxon>Bacteria</taxon>
        <taxon>Bacillati</taxon>
        <taxon>Cyanobacteriota</taxon>
        <taxon>Cyanophyceae</taxon>
        <taxon>Nostocales</taxon>
        <taxon>Nostocaceae</taxon>
        <taxon>Trichormus</taxon>
    </lineage>
</organism>
<dbReference type="Proteomes" id="UP000217507">
    <property type="component" value="Plasmid Plasmid4 dna"/>
</dbReference>
<dbReference type="EMBL" id="AP018220">
    <property type="protein sequence ID" value="BAY73487.1"/>
    <property type="molecule type" value="Genomic_DNA"/>
</dbReference>
<accession>A0A1Z4KX09</accession>